<dbReference type="Pfam" id="PF17036">
    <property type="entry name" value="CBP_BcsS"/>
    <property type="match status" value="1"/>
</dbReference>
<feature type="region of interest" description="Disordered" evidence="1">
    <location>
        <begin position="1"/>
        <end position="49"/>
    </location>
</feature>
<accession>A0A2D2CZB9</accession>
<dbReference type="AlphaFoldDB" id="A0A2D2CZB9"/>
<proteinExistence type="predicted"/>
<feature type="compositionally biased region" description="Low complexity" evidence="1">
    <location>
        <begin position="31"/>
        <end position="42"/>
    </location>
</feature>
<dbReference type="KEGG" id="mtw:CQW49_09190"/>
<evidence type="ECO:0000313" key="3">
    <source>
        <dbReference type="Proteomes" id="UP000230709"/>
    </source>
</evidence>
<dbReference type="Proteomes" id="UP000230709">
    <property type="component" value="Chromosome"/>
</dbReference>
<sequence length="367" mass="39996">MMHESAPQSPRAPERGRRKRLGVGRAASVPSSDALRPRSAASRRARANEDSVQIRMVRAGLCGVSRACAARMLGSRCGVFFNPVSFEPFGETIVKRICRGALPFCACMASLGVNAADSLLPPPPAPAIPPTIEITSYSTATTRRIWDQYLEGTFALQSNLEESGFRTRLGLGFGRYDYPIAGEDADVPFSDVGLPGIREFGKVSGRYQEGAFLFGYEFVTDRYSVLALIGGGVVHQGLSQPDPENPARGTRWGFNVALQVDANPTDQTMFYGYGAYSTAFQTSYVDVRPGYLIFEHFNLGSFFSATNIYVGPQGVLETNARDYMWKAGAHLTISEMGPFHTTIAGGYAYDQYNKSGAYGLIETSVRF</sequence>
<dbReference type="InterPro" id="IPR031485">
    <property type="entry name" value="CBP_BcsS"/>
</dbReference>
<name>A0A2D2CZB9_METT3</name>
<evidence type="ECO:0000313" key="2">
    <source>
        <dbReference type="EMBL" id="ATQ68044.1"/>
    </source>
</evidence>
<dbReference type="EMBL" id="CP023737">
    <property type="protein sequence ID" value="ATQ68044.1"/>
    <property type="molecule type" value="Genomic_DNA"/>
</dbReference>
<organism evidence="2 3">
    <name type="scientific">Methylosinus trichosporium (strain ATCC 35070 / NCIMB 11131 / UNIQEM 75 / OB3b)</name>
    <dbReference type="NCBI Taxonomy" id="595536"/>
    <lineage>
        <taxon>Bacteria</taxon>
        <taxon>Pseudomonadati</taxon>
        <taxon>Pseudomonadota</taxon>
        <taxon>Alphaproteobacteria</taxon>
        <taxon>Hyphomicrobiales</taxon>
        <taxon>Methylocystaceae</taxon>
        <taxon>Methylosinus</taxon>
    </lineage>
</organism>
<protein>
    <submittedName>
        <fullName evidence="2">Cellulose biosynthesis protein BcsS</fullName>
    </submittedName>
</protein>
<evidence type="ECO:0000256" key="1">
    <source>
        <dbReference type="SAM" id="MobiDB-lite"/>
    </source>
</evidence>
<gene>
    <name evidence="2" type="ORF">CQW49_09190</name>
</gene>
<keyword evidence="3" id="KW-1185">Reference proteome</keyword>
<reference evidence="3" key="1">
    <citation type="submission" date="2017-10" db="EMBL/GenBank/DDBJ databases">
        <title>Completed PacBio SMRT sequence of Methylosinus trichosporium OB3b reveals presence of a third large plasmid.</title>
        <authorList>
            <person name="Charles T.C."/>
            <person name="Lynch M.D.J."/>
            <person name="Heil J.R."/>
            <person name="Cheng J."/>
        </authorList>
    </citation>
    <scope>NUCLEOTIDE SEQUENCE [LARGE SCALE GENOMIC DNA]</scope>
    <source>
        <strain evidence="3">OB3b</strain>
    </source>
</reference>